<dbReference type="Proteomes" id="UP000324800">
    <property type="component" value="Unassembled WGS sequence"/>
</dbReference>
<keyword evidence="2" id="KW-1133">Transmembrane helix</keyword>
<dbReference type="Gene3D" id="3.30.70.360">
    <property type="match status" value="1"/>
</dbReference>
<feature type="transmembrane region" description="Helical" evidence="2">
    <location>
        <begin position="71"/>
        <end position="94"/>
    </location>
</feature>
<dbReference type="EMBL" id="SNRW01000621">
    <property type="protein sequence ID" value="KAA6400102.1"/>
    <property type="molecule type" value="Genomic_DNA"/>
</dbReference>
<comment type="caution">
    <text evidence="3">The sequence shown here is derived from an EMBL/GenBank/DDBJ whole genome shotgun (WGS) entry which is preliminary data.</text>
</comment>
<dbReference type="PANTHER" id="PTHR42994">
    <property type="entry name" value="PEPTIDASE T"/>
    <property type="match status" value="1"/>
</dbReference>
<proteinExistence type="predicted"/>
<name>A0A5J4WZY4_9EUKA</name>
<dbReference type="AlphaFoldDB" id="A0A5J4WZY4"/>
<evidence type="ECO:0000313" key="4">
    <source>
        <dbReference type="Proteomes" id="UP000324800"/>
    </source>
</evidence>
<protein>
    <submittedName>
        <fullName evidence="3">Putative peptidase T</fullName>
    </submittedName>
</protein>
<reference evidence="3 4" key="1">
    <citation type="submission" date="2019-03" db="EMBL/GenBank/DDBJ databases">
        <title>Single cell metagenomics reveals metabolic interactions within the superorganism composed of flagellate Streblomastix strix and complex community of Bacteroidetes bacteria on its surface.</title>
        <authorList>
            <person name="Treitli S.C."/>
            <person name="Kolisko M."/>
            <person name="Husnik F."/>
            <person name="Keeling P."/>
            <person name="Hampl V."/>
        </authorList>
    </citation>
    <scope>NUCLEOTIDE SEQUENCE [LARGE SCALE GENOMIC DNA]</scope>
    <source>
        <strain evidence="3">ST1C</strain>
    </source>
</reference>
<dbReference type="Gene3D" id="3.40.630.10">
    <property type="entry name" value="Zn peptidases"/>
    <property type="match status" value="2"/>
</dbReference>
<organism evidence="3 4">
    <name type="scientific">Streblomastix strix</name>
    <dbReference type="NCBI Taxonomy" id="222440"/>
    <lineage>
        <taxon>Eukaryota</taxon>
        <taxon>Metamonada</taxon>
        <taxon>Preaxostyla</taxon>
        <taxon>Oxymonadida</taxon>
        <taxon>Streblomastigidae</taxon>
        <taxon>Streblomastix</taxon>
    </lineage>
</organism>
<evidence type="ECO:0000256" key="1">
    <source>
        <dbReference type="ARBA" id="ARBA00001947"/>
    </source>
</evidence>
<keyword evidence="2" id="KW-0812">Transmembrane</keyword>
<comment type="cofactor">
    <cofactor evidence="1">
        <name>Zn(2+)</name>
        <dbReference type="ChEBI" id="CHEBI:29105"/>
    </cofactor>
</comment>
<evidence type="ECO:0000256" key="2">
    <source>
        <dbReference type="SAM" id="Phobius"/>
    </source>
</evidence>
<dbReference type="SUPFAM" id="SSF53187">
    <property type="entry name" value="Zn-dependent exopeptidases"/>
    <property type="match status" value="1"/>
</dbReference>
<sequence length="145" mass="16724">MAQKVEIVTYIVNQLRNNYPNAKINAEIRNQFKNMKYELDKRPEIVEIAIQASKNVGVVPFLLKIRGGLMVLGHAIYSLIVLFLSDFIDISYFYRLTEKGLLCPNIFAGCEHFHSRTELVPINSMDKATEVVFEIVRLFLESKKK</sequence>
<keyword evidence="2" id="KW-0472">Membrane</keyword>
<gene>
    <name evidence="3" type="ORF">EZS28_004374</name>
</gene>
<accession>A0A5J4WZY4</accession>
<dbReference type="PANTHER" id="PTHR42994:SF1">
    <property type="entry name" value="PEPTIDASE T"/>
    <property type="match status" value="1"/>
</dbReference>
<evidence type="ECO:0000313" key="3">
    <source>
        <dbReference type="EMBL" id="KAA6400102.1"/>
    </source>
</evidence>
<dbReference type="OrthoDB" id="25978at2759"/>